<evidence type="ECO:0008006" key="4">
    <source>
        <dbReference type="Google" id="ProtNLM"/>
    </source>
</evidence>
<keyword evidence="1" id="KW-0472">Membrane</keyword>
<dbReference type="Proteomes" id="UP000562352">
    <property type="component" value="Unassembled WGS sequence"/>
</dbReference>
<keyword evidence="3" id="KW-1185">Reference proteome</keyword>
<protein>
    <recommendedName>
        <fullName evidence="4">MFS transporter</fullName>
    </recommendedName>
</protein>
<feature type="transmembrane region" description="Helical" evidence="1">
    <location>
        <begin position="20"/>
        <end position="40"/>
    </location>
</feature>
<keyword evidence="1" id="KW-1133">Transmembrane helix</keyword>
<feature type="transmembrane region" description="Helical" evidence="1">
    <location>
        <begin position="85"/>
        <end position="105"/>
    </location>
</feature>
<evidence type="ECO:0000313" key="2">
    <source>
        <dbReference type="EMBL" id="MBB5965852.1"/>
    </source>
</evidence>
<dbReference type="EMBL" id="JACHJJ010000019">
    <property type="protein sequence ID" value="MBB5965852.1"/>
    <property type="molecule type" value="Genomic_DNA"/>
</dbReference>
<proteinExistence type="predicted"/>
<organism evidence="2 3">
    <name type="scientific">Planomonospora venezuelensis</name>
    <dbReference type="NCBI Taxonomy" id="1999"/>
    <lineage>
        <taxon>Bacteria</taxon>
        <taxon>Bacillati</taxon>
        <taxon>Actinomycetota</taxon>
        <taxon>Actinomycetes</taxon>
        <taxon>Streptosporangiales</taxon>
        <taxon>Streptosporangiaceae</taxon>
        <taxon>Planomonospora</taxon>
    </lineage>
</organism>
<accession>A0A841D5C5</accession>
<keyword evidence="1" id="KW-0812">Transmembrane</keyword>
<dbReference type="SUPFAM" id="SSF103473">
    <property type="entry name" value="MFS general substrate transporter"/>
    <property type="match status" value="1"/>
</dbReference>
<evidence type="ECO:0000313" key="3">
    <source>
        <dbReference type="Proteomes" id="UP000562352"/>
    </source>
</evidence>
<gene>
    <name evidence="2" type="ORF">FHS22_005142</name>
</gene>
<reference evidence="2 3" key="1">
    <citation type="submission" date="2020-08" db="EMBL/GenBank/DDBJ databases">
        <title>Genomic Encyclopedia of Type Strains, Phase III (KMG-III): the genomes of soil and plant-associated and newly described type strains.</title>
        <authorList>
            <person name="Whitman W."/>
        </authorList>
    </citation>
    <scope>NUCLEOTIDE SEQUENCE [LARGE SCALE GENOMIC DNA]</scope>
    <source>
        <strain evidence="2 3">CECT 3303</strain>
    </source>
</reference>
<name>A0A841D5C5_PLAVE</name>
<sequence>MLDRTLTPAGLSLVLPVHPSVVAAAYLAAGLGIELFNVPWFTATQREVDPALLARVSSLDFLLSYGLAPVGLVLIAPAMDAFGRPAVLGVCALVCFLAPAAAALVPGARGFSRRPPRDPGPAGSSAP</sequence>
<evidence type="ECO:0000256" key="1">
    <source>
        <dbReference type="SAM" id="Phobius"/>
    </source>
</evidence>
<comment type="caution">
    <text evidence="2">The sequence shown here is derived from an EMBL/GenBank/DDBJ whole genome shotgun (WGS) entry which is preliminary data.</text>
</comment>
<dbReference type="InterPro" id="IPR036259">
    <property type="entry name" value="MFS_trans_sf"/>
</dbReference>
<feature type="transmembrane region" description="Helical" evidence="1">
    <location>
        <begin position="61"/>
        <end position="79"/>
    </location>
</feature>
<dbReference type="AlphaFoldDB" id="A0A841D5C5"/>